<evidence type="ECO:0000313" key="1">
    <source>
        <dbReference type="EMBL" id="QHT31685.1"/>
    </source>
</evidence>
<organism evidence="1">
    <name type="scientific">viral metagenome</name>
    <dbReference type="NCBI Taxonomy" id="1070528"/>
    <lineage>
        <taxon>unclassified sequences</taxon>
        <taxon>metagenomes</taxon>
        <taxon>organismal metagenomes</taxon>
    </lineage>
</organism>
<sequence length="98" mass="11736">MFIETDDIKGNMCVGFQLCNLNYHYAPNGIIRIARFEHSFCPINNRGYYGDIYMKKFIRKWRTKTYENIQRRKDRQNANFVLVDRGCSDVNNIIIDFL</sequence>
<proteinExistence type="predicted"/>
<reference evidence="1" key="1">
    <citation type="journal article" date="2020" name="Nature">
        <title>Giant virus diversity and host interactions through global metagenomics.</title>
        <authorList>
            <person name="Schulz F."/>
            <person name="Roux S."/>
            <person name="Paez-Espino D."/>
            <person name="Jungbluth S."/>
            <person name="Walsh D.A."/>
            <person name="Denef V.J."/>
            <person name="McMahon K.D."/>
            <person name="Konstantinidis K.T."/>
            <person name="Eloe-Fadrosh E.A."/>
            <person name="Kyrpides N.C."/>
            <person name="Woyke T."/>
        </authorList>
    </citation>
    <scope>NUCLEOTIDE SEQUENCE</scope>
    <source>
        <strain evidence="1">GVMAG-M-3300009155-48</strain>
    </source>
</reference>
<accession>A0A6C0EWS4</accession>
<name>A0A6C0EWS4_9ZZZZ</name>
<protein>
    <submittedName>
        <fullName evidence="1">Uncharacterized protein</fullName>
    </submittedName>
</protein>
<dbReference type="EMBL" id="MN738924">
    <property type="protein sequence ID" value="QHT31685.1"/>
    <property type="molecule type" value="Genomic_DNA"/>
</dbReference>
<dbReference type="AlphaFoldDB" id="A0A6C0EWS4"/>